<comment type="caution">
    <text evidence="2">The sequence shown here is derived from an EMBL/GenBank/DDBJ whole genome shotgun (WGS) entry which is preliminary data.</text>
</comment>
<keyword evidence="3" id="KW-1185">Reference proteome</keyword>
<feature type="domain" description="DUF5714" evidence="1">
    <location>
        <begin position="44"/>
        <end position="217"/>
    </location>
</feature>
<proteinExistence type="predicted"/>
<evidence type="ECO:0000313" key="3">
    <source>
        <dbReference type="Proteomes" id="UP001141422"/>
    </source>
</evidence>
<dbReference type="Proteomes" id="UP001141422">
    <property type="component" value="Unassembled WGS sequence"/>
</dbReference>
<dbReference type="EMBL" id="JAPTGB010000009">
    <property type="protein sequence ID" value="MCZ0860654.1"/>
    <property type="molecule type" value="Genomic_DNA"/>
</dbReference>
<evidence type="ECO:0000259" key="1">
    <source>
        <dbReference type="Pfam" id="PF18978"/>
    </source>
</evidence>
<accession>A0ABT4IG01</accession>
<gene>
    <name evidence="2" type="ORF">O0S10_05340</name>
</gene>
<reference evidence="2" key="1">
    <citation type="submission" date="2022-12" db="EMBL/GenBank/DDBJ databases">
        <title>Isolation and characterisation of novel Methanocorpusculum spp. from native Australian herbivores indicates the genus is ancestrally host-associated.</title>
        <authorList>
            <person name="Volmer J.G."/>
            <person name="Soo R.M."/>
            <person name="Evans P.N."/>
            <person name="Hoedt E.C."/>
            <person name="Astorga Alsina A.L."/>
            <person name="Woodcroft B.J."/>
            <person name="Tyson G.W."/>
            <person name="Hugenholtz P."/>
            <person name="Morrison M."/>
        </authorList>
    </citation>
    <scope>NUCLEOTIDE SEQUENCE</scope>
    <source>
        <strain evidence="2">MG</strain>
    </source>
</reference>
<dbReference type="Pfam" id="PF18978">
    <property type="entry name" value="DUF5714"/>
    <property type="match status" value="1"/>
</dbReference>
<dbReference type="RefSeq" id="WP_268924864.1">
    <property type="nucleotide sequence ID" value="NZ_JAPTGB010000009.1"/>
</dbReference>
<evidence type="ECO:0000313" key="2">
    <source>
        <dbReference type="EMBL" id="MCZ0860654.1"/>
    </source>
</evidence>
<protein>
    <submittedName>
        <fullName evidence="2">DUF5714 domain-containing protein</fullName>
    </submittedName>
</protein>
<dbReference type="InterPro" id="IPR043768">
    <property type="entry name" value="DUF5714"/>
</dbReference>
<organism evidence="2 3">
    <name type="scientific">Methanocorpusculum petauri</name>
    <dbReference type="NCBI Taxonomy" id="3002863"/>
    <lineage>
        <taxon>Archaea</taxon>
        <taxon>Methanobacteriati</taxon>
        <taxon>Methanobacteriota</taxon>
        <taxon>Stenosarchaea group</taxon>
        <taxon>Methanomicrobia</taxon>
        <taxon>Methanomicrobiales</taxon>
        <taxon>Methanocorpusculaceae</taxon>
        <taxon>Methanocorpusculum</taxon>
    </lineage>
</organism>
<sequence length="219" mass="23871">MEVIHPAKVMECDICGRKFTDVIRCSAGHYICENCSEHPGVAVIRKICTQTKSKDPIEIAIAMMDTPVILMHEADHHCVVAAALATAYKNCGGTINLKEAIDEVIKRGTILPYGICAKTGACGGAVSAGIFYSILAGTKTHSVDEWGEGNRLVAQCLMEISEIGGPRCCKRSTFTSIKIAAEHAEEYFGVKMELPKEIHCKYAKKNRDCLGIRCPYFSP</sequence>
<name>A0ABT4IG01_9EURY</name>